<dbReference type="GeneID" id="66984542"/>
<dbReference type="Pfam" id="PF02386">
    <property type="entry name" value="TrkH"/>
    <property type="match status" value="1"/>
</dbReference>
<evidence type="ECO:0000256" key="7">
    <source>
        <dbReference type="SAM" id="Phobius"/>
    </source>
</evidence>
<comment type="subcellular location">
    <subcellularLocation>
        <location evidence="1">Membrane</location>
        <topology evidence="1">Multi-pass membrane protein</topology>
    </subcellularLocation>
</comment>
<evidence type="ECO:0000256" key="6">
    <source>
        <dbReference type="ARBA" id="ARBA00023136"/>
    </source>
</evidence>
<evidence type="ECO:0000313" key="8">
    <source>
        <dbReference type="EMBL" id="BCR90184.1"/>
    </source>
</evidence>
<dbReference type="AlphaFoldDB" id="A0A7R7ZR08"/>
<dbReference type="GO" id="GO:0030007">
    <property type="term" value="P:intracellular potassium ion homeostasis"/>
    <property type="evidence" value="ECO:0007669"/>
    <property type="project" value="TreeGrafter"/>
</dbReference>
<dbReference type="InterPro" id="IPR003445">
    <property type="entry name" value="Cat_transpt"/>
</dbReference>
<keyword evidence="2" id="KW-0813">Transport</keyword>
<dbReference type="InterPro" id="IPR051143">
    <property type="entry name" value="TrkH_K-transport"/>
</dbReference>
<dbReference type="KEGG" id="ache:ACHE_60070S"/>
<protein>
    <submittedName>
        <fullName evidence="8">Uncharacterized protein</fullName>
    </submittedName>
</protein>
<sequence>MFVIGRQPSKQGPRIQRVVSLSKDSNLPGLSSQASVGRNSQFFNLTAEDRKTLGGIEYRALKVLLRIVIGYLVGLHLLGIICLVPWILHADPKYRNYLEECDKEVSGGFLFGSNNG</sequence>
<proteinExistence type="predicted"/>
<keyword evidence="3 7" id="KW-0812">Transmembrane</keyword>
<dbReference type="GO" id="GO:1990573">
    <property type="term" value="P:potassium ion import across plasma membrane"/>
    <property type="evidence" value="ECO:0007669"/>
    <property type="project" value="TreeGrafter"/>
</dbReference>
<dbReference type="EMBL" id="AP024421">
    <property type="protein sequence ID" value="BCR90184.1"/>
    <property type="molecule type" value="Genomic_DNA"/>
</dbReference>
<evidence type="ECO:0000256" key="5">
    <source>
        <dbReference type="ARBA" id="ARBA00023065"/>
    </source>
</evidence>
<keyword evidence="4 7" id="KW-1133">Transmembrane helix</keyword>
<feature type="transmembrane region" description="Helical" evidence="7">
    <location>
        <begin position="63"/>
        <end position="88"/>
    </location>
</feature>
<dbReference type="GO" id="GO:0140107">
    <property type="term" value="F:high-affinity potassium ion transmembrane transporter activity"/>
    <property type="evidence" value="ECO:0007669"/>
    <property type="project" value="TreeGrafter"/>
</dbReference>
<dbReference type="PANTHER" id="PTHR31064">
    <property type="entry name" value="POTASSIUM TRANSPORT PROTEIN DDB_G0292412-RELATED"/>
    <property type="match status" value="1"/>
</dbReference>
<evidence type="ECO:0000256" key="4">
    <source>
        <dbReference type="ARBA" id="ARBA00022989"/>
    </source>
</evidence>
<evidence type="ECO:0000256" key="1">
    <source>
        <dbReference type="ARBA" id="ARBA00004141"/>
    </source>
</evidence>
<organism evidence="8 9">
    <name type="scientific">Aspergillus chevalieri</name>
    <name type="common">Eurotium chevalieri</name>
    <dbReference type="NCBI Taxonomy" id="182096"/>
    <lineage>
        <taxon>Eukaryota</taxon>
        <taxon>Fungi</taxon>
        <taxon>Dikarya</taxon>
        <taxon>Ascomycota</taxon>
        <taxon>Pezizomycotina</taxon>
        <taxon>Eurotiomycetes</taxon>
        <taxon>Eurotiomycetidae</taxon>
        <taxon>Eurotiales</taxon>
        <taxon>Aspergillaceae</taxon>
        <taxon>Aspergillus</taxon>
        <taxon>Aspergillus subgen. Aspergillus</taxon>
    </lineage>
</organism>
<keyword evidence="5" id="KW-0406">Ion transport</keyword>
<name>A0A7R7ZR08_ASPCH</name>
<keyword evidence="9" id="KW-1185">Reference proteome</keyword>
<evidence type="ECO:0000256" key="2">
    <source>
        <dbReference type="ARBA" id="ARBA00022448"/>
    </source>
</evidence>
<evidence type="ECO:0000256" key="3">
    <source>
        <dbReference type="ARBA" id="ARBA00022692"/>
    </source>
</evidence>
<accession>A0A7R7ZR08</accession>
<dbReference type="GO" id="GO:0005886">
    <property type="term" value="C:plasma membrane"/>
    <property type="evidence" value="ECO:0007669"/>
    <property type="project" value="TreeGrafter"/>
</dbReference>
<gene>
    <name evidence="8" type="ORF">ACHE_60070S</name>
</gene>
<reference evidence="8" key="1">
    <citation type="submission" date="2021-01" db="EMBL/GenBank/DDBJ databases">
        <authorList>
            <consortium name="Aspergillus chevalieri M1 genome sequencing consortium"/>
            <person name="Kazuki M."/>
            <person name="Futagami T."/>
        </authorList>
    </citation>
    <scope>NUCLEOTIDE SEQUENCE</scope>
    <source>
        <strain evidence="8">M1</strain>
    </source>
</reference>
<dbReference type="Proteomes" id="UP000637239">
    <property type="component" value="Chromosome 6"/>
</dbReference>
<dbReference type="RefSeq" id="XP_043138706.1">
    <property type="nucleotide sequence ID" value="XM_043281204.1"/>
</dbReference>
<dbReference type="PANTHER" id="PTHR31064:SF5">
    <property type="entry name" value="POTASSIUM ION TRANSPORTER (EUROFUNG)"/>
    <property type="match status" value="1"/>
</dbReference>
<keyword evidence="6 7" id="KW-0472">Membrane</keyword>
<reference evidence="8" key="2">
    <citation type="submission" date="2021-02" db="EMBL/GenBank/DDBJ databases">
        <title>Aspergillus chevalieri M1 genome sequence.</title>
        <authorList>
            <person name="Kadooka C."/>
            <person name="Mori K."/>
            <person name="Futagami T."/>
        </authorList>
    </citation>
    <scope>NUCLEOTIDE SEQUENCE</scope>
    <source>
        <strain evidence="8">M1</strain>
    </source>
</reference>
<evidence type="ECO:0000313" key="9">
    <source>
        <dbReference type="Proteomes" id="UP000637239"/>
    </source>
</evidence>